<dbReference type="Pfam" id="PF00155">
    <property type="entry name" value="Aminotran_1_2"/>
    <property type="match status" value="1"/>
</dbReference>
<evidence type="ECO:0000256" key="3">
    <source>
        <dbReference type="ARBA" id="ARBA00023015"/>
    </source>
</evidence>
<dbReference type="InterPro" id="IPR015422">
    <property type="entry name" value="PyrdxlP-dep_Trfase_small"/>
</dbReference>
<organism evidence="8 9">
    <name type="scientific">Nocardioides zeicaulis</name>
    <dbReference type="NCBI Taxonomy" id="1776857"/>
    <lineage>
        <taxon>Bacteria</taxon>
        <taxon>Bacillati</taxon>
        <taxon>Actinomycetota</taxon>
        <taxon>Actinomycetes</taxon>
        <taxon>Propionibacteriales</taxon>
        <taxon>Nocardioidaceae</taxon>
        <taxon>Nocardioides</taxon>
    </lineage>
</organism>
<keyword evidence="4" id="KW-0238">DNA-binding</keyword>
<comment type="caution">
    <text evidence="8">The sequence shown here is derived from an EMBL/GenBank/DDBJ whole genome shotgun (WGS) entry which is preliminary data.</text>
</comment>
<feature type="domain" description="HTH gntR-type" evidence="7">
    <location>
        <begin position="20"/>
        <end position="88"/>
    </location>
</feature>
<dbReference type="Gene3D" id="3.90.1150.10">
    <property type="entry name" value="Aspartate Aminotransferase, domain 1"/>
    <property type="match status" value="1"/>
</dbReference>
<gene>
    <name evidence="8" type="ORF">ACFFJG_03615</name>
</gene>
<accession>A0ABV6DXU9</accession>
<comment type="similarity">
    <text evidence="1">In the C-terminal section; belongs to the class-I pyridoxal-phosphate-dependent aminotransferase family.</text>
</comment>
<evidence type="ECO:0000259" key="7">
    <source>
        <dbReference type="PROSITE" id="PS50949"/>
    </source>
</evidence>
<evidence type="ECO:0000313" key="9">
    <source>
        <dbReference type="Proteomes" id="UP001589698"/>
    </source>
</evidence>
<dbReference type="InterPro" id="IPR004839">
    <property type="entry name" value="Aminotransferase_I/II_large"/>
</dbReference>
<dbReference type="PANTHER" id="PTHR46577">
    <property type="entry name" value="HTH-TYPE TRANSCRIPTIONAL REGULATORY PROTEIN GABR"/>
    <property type="match status" value="1"/>
</dbReference>
<dbReference type="Pfam" id="PF00392">
    <property type="entry name" value="GntR"/>
    <property type="match status" value="1"/>
</dbReference>
<dbReference type="PRINTS" id="PR00035">
    <property type="entry name" value="HTHGNTR"/>
</dbReference>
<feature type="region of interest" description="Disordered" evidence="6">
    <location>
        <begin position="466"/>
        <end position="487"/>
    </location>
</feature>
<evidence type="ECO:0000256" key="5">
    <source>
        <dbReference type="ARBA" id="ARBA00023163"/>
    </source>
</evidence>
<evidence type="ECO:0000256" key="1">
    <source>
        <dbReference type="ARBA" id="ARBA00005384"/>
    </source>
</evidence>
<evidence type="ECO:0000256" key="4">
    <source>
        <dbReference type="ARBA" id="ARBA00023125"/>
    </source>
</evidence>
<dbReference type="GO" id="GO:0008483">
    <property type="term" value="F:transaminase activity"/>
    <property type="evidence" value="ECO:0007669"/>
    <property type="project" value="UniProtKB-KW"/>
</dbReference>
<sequence length="487" mass="51791">MSRTVSAQRVATLVGDFPRTPAYVGLADRVRVLIGDGRIGLDVRLPSERELTAVLDVSRTTVTRAYDVLRETGYAEARRGAGTFTRVPGGRRRAHDRALMPGTGGDDVIDLNCAAHSAPPGLMEAYQRATEQLPAYLGGPGYFPLGMPALQARIAAGYDARGLPTLPEQVMVTAGALAAASVVARAFTAPGERVVVESPTYPNATEAVRHAGARLVPAAVDPDGWDLDALAATLRQTSPRLAYLIPDFQNPTGHLMPDAQREELALALARTRTVAVVDEAHQALAHSPALAAAMPRPLASSADGAITIGSASKAFWGGLRLGWVRAPLAHMDRLLQARVGLDLGAPVLEQLVLCDLLDRADEVLPVHRERLAAGRDAVVDAVRTHLPDWRFRVPEGGLALWCELPAPLGTAVTEEAARRDVVLAPGPVFAVEGGLDRFVRIPWTASPETLTEAVRRLAAAWDHVARTDRPAPHRPGSRSGAGRVVVA</sequence>
<keyword evidence="8" id="KW-0808">Transferase</keyword>
<dbReference type="Gene3D" id="1.10.10.10">
    <property type="entry name" value="Winged helix-like DNA-binding domain superfamily/Winged helix DNA-binding domain"/>
    <property type="match status" value="1"/>
</dbReference>
<dbReference type="InterPro" id="IPR000524">
    <property type="entry name" value="Tscrpt_reg_HTH_GntR"/>
</dbReference>
<dbReference type="PANTHER" id="PTHR46577:SF1">
    <property type="entry name" value="HTH-TYPE TRANSCRIPTIONAL REGULATORY PROTEIN GABR"/>
    <property type="match status" value="1"/>
</dbReference>
<dbReference type="EMBL" id="JBHLXH010000001">
    <property type="protein sequence ID" value="MFC0221559.1"/>
    <property type="molecule type" value="Genomic_DNA"/>
</dbReference>
<evidence type="ECO:0000256" key="6">
    <source>
        <dbReference type="SAM" id="MobiDB-lite"/>
    </source>
</evidence>
<dbReference type="InterPro" id="IPR051446">
    <property type="entry name" value="HTH_trans_reg/aminotransferase"/>
</dbReference>
<dbReference type="RefSeq" id="WP_378517240.1">
    <property type="nucleotide sequence ID" value="NZ_CBCSDI010000006.1"/>
</dbReference>
<dbReference type="SUPFAM" id="SSF53383">
    <property type="entry name" value="PLP-dependent transferases"/>
    <property type="match status" value="1"/>
</dbReference>
<proteinExistence type="inferred from homology"/>
<dbReference type="InterPro" id="IPR036390">
    <property type="entry name" value="WH_DNA-bd_sf"/>
</dbReference>
<dbReference type="SMART" id="SM00345">
    <property type="entry name" value="HTH_GNTR"/>
    <property type="match status" value="1"/>
</dbReference>
<dbReference type="InterPro" id="IPR015421">
    <property type="entry name" value="PyrdxlP-dep_Trfase_major"/>
</dbReference>
<keyword evidence="8" id="KW-0032">Aminotransferase</keyword>
<protein>
    <submittedName>
        <fullName evidence="8">PLP-dependent aminotransferase family protein</fullName>
    </submittedName>
</protein>
<dbReference type="CDD" id="cd07377">
    <property type="entry name" value="WHTH_GntR"/>
    <property type="match status" value="1"/>
</dbReference>
<dbReference type="InterPro" id="IPR015424">
    <property type="entry name" value="PyrdxlP-dep_Trfase"/>
</dbReference>
<keyword evidence="3" id="KW-0805">Transcription regulation</keyword>
<dbReference type="SUPFAM" id="SSF46785">
    <property type="entry name" value="Winged helix' DNA-binding domain"/>
    <property type="match status" value="1"/>
</dbReference>
<dbReference type="CDD" id="cd00609">
    <property type="entry name" value="AAT_like"/>
    <property type="match status" value="1"/>
</dbReference>
<keyword evidence="2" id="KW-0663">Pyridoxal phosphate</keyword>
<dbReference type="Gene3D" id="3.40.640.10">
    <property type="entry name" value="Type I PLP-dependent aspartate aminotransferase-like (Major domain)"/>
    <property type="match status" value="1"/>
</dbReference>
<dbReference type="Proteomes" id="UP001589698">
    <property type="component" value="Unassembled WGS sequence"/>
</dbReference>
<keyword evidence="5" id="KW-0804">Transcription</keyword>
<dbReference type="PROSITE" id="PS50949">
    <property type="entry name" value="HTH_GNTR"/>
    <property type="match status" value="1"/>
</dbReference>
<name>A0ABV6DXU9_9ACTN</name>
<evidence type="ECO:0000256" key="2">
    <source>
        <dbReference type="ARBA" id="ARBA00022898"/>
    </source>
</evidence>
<evidence type="ECO:0000313" key="8">
    <source>
        <dbReference type="EMBL" id="MFC0221559.1"/>
    </source>
</evidence>
<reference evidence="8 9" key="1">
    <citation type="submission" date="2024-09" db="EMBL/GenBank/DDBJ databases">
        <authorList>
            <person name="Sun Q."/>
            <person name="Mori K."/>
        </authorList>
    </citation>
    <scope>NUCLEOTIDE SEQUENCE [LARGE SCALE GENOMIC DNA]</scope>
    <source>
        <strain evidence="8 9">CCM 8654</strain>
    </source>
</reference>
<keyword evidence="9" id="KW-1185">Reference proteome</keyword>
<dbReference type="InterPro" id="IPR036388">
    <property type="entry name" value="WH-like_DNA-bd_sf"/>
</dbReference>